<evidence type="ECO:0000256" key="1">
    <source>
        <dbReference type="SAM" id="Phobius"/>
    </source>
</evidence>
<evidence type="ECO:0000313" key="3">
    <source>
        <dbReference type="Proteomes" id="UP000806522"/>
    </source>
</evidence>
<accession>A0A9D5P0N2</accession>
<dbReference type="AlphaFoldDB" id="A0A9D5P0N2"/>
<proteinExistence type="predicted"/>
<feature type="transmembrane region" description="Helical" evidence="1">
    <location>
        <begin position="277"/>
        <end position="298"/>
    </location>
</feature>
<feature type="transmembrane region" description="Helical" evidence="1">
    <location>
        <begin position="244"/>
        <end position="265"/>
    </location>
</feature>
<comment type="caution">
    <text evidence="2">The sequence shown here is derived from an EMBL/GenBank/DDBJ whole genome shotgun (WGS) entry which is preliminary data.</text>
</comment>
<feature type="transmembrane region" description="Helical" evidence="1">
    <location>
        <begin position="29"/>
        <end position="45"/>
    </location>
</feature>
<feature type="transmembrane region" description="Helical" evidence="1">
    <location>
        <begin position="205"/>
        <end position="224"/>
    </location>
</feature>
<reference evidence="2" key="1">
    <citation type="submission" date="2019-04" db="EMBL/GenBank/DDBJ databases">
        <title>Evolution of Biomass-Degrading Anaerobic Consortia Revealed by Metagenomics.</title>
        <authorList>
            <person name="Peng X."/>
        </authorList>
    </citation>
    <scope>NUCLEOTIDE SEQUENCE</scope>
    <source>
        <strain evidence="2">SIG140</strain>
    </source>
</reference>
<feature type="transmembrane region" description="Helical" evidence="1">
    <location>
        <begin position="134"/>
        <end position="161"/>
    </location>
</feature>
<keyword evidence="1" id="KW-1133">Transmembrane helix</keyword>
<name>A0A9D5P0N2_XYLRU</name>
<sequence length="383" mass="44718">MVWIFLYFALFLVVHLVAKQFKRPGAARLFQLIACFVLLFGFFGFRDLTVLNDTSHYYGFYYEKAHIHSYIIEPITTFHLTDKFEYGFQILIHILIQQVSKHPYTIVILSSLIITIAELWVIDKYAKDIAKVCFYMLIASLLFTHYCIIRQAFALIFFYIAFGYLEQEKIRKYLLLVLLASLFHYSALFLFALPLIAHIKPSKRNAVIAVGTALFTAVFLFEILSLLGLRDHPYYQNAVQKGTLSLIGIVDLIFICIILSICFIAHKWNRHSTISPLYFWICITALCISMVAPVIYPISRINEFFWPFIIFQLLRCMNPSAMRLPDAEKKGKNSSLLCIMVVSLFAIKLIAINTIRPEWLHINNYQFYDFSKMHHDYNLYPQE</sequence>
<keyword evidence="1" id="KW-0472">Membrane</keyword>
<organism evidence="2 3">
    <name type="scientific">Xylanibacter ruminicola</name>
    <name type="common">Prevotella ruminicola</name>
    <dbReference type="NCBI Taxonomy" id="839"/>
    <lineage>
        <taxon>Bacteria</taxon>
        <taxon>Pseudomonadati</taxon>
        <taxon>Bacteroidota</taxon>
        <taxon>Bacteroidia</taxon>
        <taxon>Bacteroidales</taxon>
        <taxon>Prevotellaceae</taxon>
        <taxon>Xylanibacter</taxon>
    </lineage>
</organism>
<dbReference type="Proteomes" id="UP000806522">
    <property type="component" value="Unassembled WGS sequence"/>
</dbReference>
<feature type="transmembrane region" description="Helical" evidence="1">
    <location>
        <begin position="336"/>
        <end position="355"/>
    </location>
</feature>
<protein>
    <submittedName>
        <fullName evidence="2">EpsG family protein</fullName>
    </submittedName>
</protein>
<dbReference type="InterPro" id="IPR049458">
    <property type="entry name" value="EpsG-like"/>
</dbReference>
<feature type="transmembrane region" description="Helical" evidence="1">
    <location>
        <begin position="104"/>
        <end position="122"/>
    </location>
</feature>
<feature type="transmembrane region" description="Helical" evidence="1">
    <location>
        <begin position="173"/>
        <end position="193"/>
    </location>
</feature>
<dbReference type="EMBL" id="SUYC01000007">
    <property type="protein sequence ID" value="MBE6270885.1"/>
    <property type="molecule type" value="Genomic_DNA"/>
</dbReference>
<evidence type="ECO:0000313" key="2">
    <source>
        <dbReference type="EMBL" id="MBE6270885.1"/>
    </source>
</evidence>
<feature type="transmembrane region" description="Helical" evidence="1">
    <location>
        <begin position="6"/>
        <end position="22"/>
    </location>
</feature>
<keyword evidence="1" id="KW-0812">Transmembrane</keyword>
<dbReference type="Pfam" id="PF14897">
    <property type="entry name" value="EpsG"/>
    <property type="match status" value="1"/>
</dbReference>
<gene>
    <name evidence="2" type="ORF">E7101_08025</name>
</gene>